<evidence type="ECO:0000256" key="2">
    <source>
        <dbReference type="SAM" id="MobiDB-lite"/>
    </source>
</evidence>
<accession>A0A0L0V7Y7</accession>
<dbReference type="Proteomes" id="UP000054564">
    <property type="component" value="Unassembled WGS sequence"/>
</dbReference>
<evidence type="ECO:0000313" key="3">
    <source>
        <dbReference type="EMBL" id="KNE95420.1"/>
    </source>
</evidence>
<keyword evidence="4" id="KW-1185">Reference proteome</keyword>
<keyword evidence="1" id="KW-0175">Coiled coil</keyword>
<evidence type="ECO:0000313" key="4">
    <source>
        <dbReference type="Proteomes" id="UP000054564"/>
    </source>
</evidence>
<evidence type="ECO:0000256" key="1">
    <source>
        <dbReference type="SAM" id="Coils"/>
    </source>
</evidence>
<feature type="region of interest" description="Disordered" evidence="2">
    <location>
        <begin position="208"/>
        <end position="248"/>
    </location>
</feature>
<feature type="coiled-coil region" evidence="1">
    <location>
        <begin position="114"/>
        <end position="141"/>
    </location>
</feature>
<comment type="caution">
    <text evidence="3">The sequence shown here is derived from an EMBL/GenBank/DDBJ whole genome shotgun (WGS) entry which is preliminary data.</text>
</comment>
<gene>
    <name evidence="3" type="ORF">PSTG_11273</name>
</gene>
<protein>
    <submittedName>
        <fullName evidence="3">Uncharacterized protein</fullName>
    </submittedName>
</protein>
<sequence>MKEAPQQGELDRCTEQHTAANSVRWSYLSPLIGPLGYSTRNHWLAALDSQSCQQNEVGKTHALKLLLDRGKHIKKTMNSSCNILKEVMEEFGLTRQYLRGQWNRQRQCQLSLMNNGLVKELEEQEEELVELEDQLCESQRRRNQTTAEVRQLEELPNTLIFLEEEIKSIVQDLGDDAAADTRSLIKISKSKLYEAKVGVCEVQKKWDEQGSGELTPKSASMDNSDAGKIQKTDELEDEAPEKKMELIQ</sequence>
<dbReference type="PANTHER" id="PTHR33096">
    <property type="entry name" value="CXC2 DOMAIN-CONTAINING PROTEIN"/>
    <property type="match status" value="1"/>
</dbReference>
<dbReference type="PANTHER" id="PTHR33096:SF1">
    <property type="entry name" value="CXC1-LIKE CYSTEINE CLUSTER ASSOCIATED WITH KDZ TRANSPOSASES DOMAIN-CONTAINING PROTEIN"/>
    <property type="match status" value="1"/>
</dbReference>
<reference evidence="4" key="1">
    <citation type="submission" date="2014-03" db="EMBL/GenBank/DDBJ databases">
        <title>The Genome Sequence of Puccinia striiformis f. sp. tritici PST-78.</title>
        <authorList>
            <consortium name="The Broad Institute Genome Sequencing Platform"/>
            <person name="Cuomo C."/>
            <person name="Hulbert S."/>
            <person name="Chen X."/>
            <person name="Walker B."/>
            <person name="Young S.K."/>
            <person name="Zeng Q."/>
            <person name="Gargeya S."/>
            <person name="Fitzgerald M."/>
            <person name="Haas B."/>
            <person name="Abouelleil A."/>
            <person name="Alvarado L."/>
            <person name="Arachchi H.M."/>
            <person name="Berlin A.M."/>
            <person name="Chapman S.B."/>
            <person name="Goldberg J."/>
            <person name="Griggs A."/>
            <person name="Gujja S."/>
            <person name="Hansen M."/>
            <person name="Howarth C."/>
            <person name="Imamovic A."/>
            <person name="Larimer J."/>
            <person name="McCowan C."/>
            <person name="Montmayeur A."/>
            <person name="Murphy C."/>
            <person name="Neiman D."/>
            <person name="Pearson M."/>
            <person name="Priest M."/>
            <person name="Roberts A."/>
            <person name="Saif S."/>
            <person name="Shea T."/>
            <person name="Sisk P."/>
            <person name="Sykes S."/>
            <person name="Wortman J."/>
            <person name="Nusbaum C."/>
            <person name="Birren B."/>
        </authorList>
    </citation>
    <scope>NUCLEOTIDE SEQUENCE [LARGE SCALE GENOMIC DNA]</scope>
    <source>
        <strain evidence="4">race PST-78</strain>
    </source>
</reference>
<dbReference type="AlphaFoldDB" id="A0A0L0V7Y7"/>
<dbReference type="EMBL" id="AJIL01000097">
    <property type="protein sequence ID" value="KNE95420.1"/>
    <property type="molecule type" value="Genomic_DNA"/>
</dbReference>
<dbReference type="OrthoDB" id="2514099at2759"/>
<proteinExistence type="predicted"/>
<organism evidence="3 4">
    <name type="scientific">Puccinia striiformis f. sp. tritici PST-78</name>
    <dbReference type="NCBI Taxonomy" id="1165861"/>
    <lineage>
        <taxon>Eukaryota</taxon>
        <taxon>Fungi</taxon>
        <taxon>Dikarya</taxon>
        <taxon>Basidiomycota</taxon>
        <taxon>Pucciniomycotina</taxon>
        <taxon>Pucciniomycetes</taxon>
        <taxon>Pucciniales</taxon>
        <taxon>Pucciniaceae</taxon>
        <taxon>Puccinia</taxon>
    </lineage>
</organism>
<name>A0A0L0V7Y7_9BASI</name>